<proteinExistence type="predicted"/>
<protein>
    <submittedName>
        <fullName evidence="1">Uncharacterized protein</fullName>
    </submittedName>
</protein>
<dbReference type="PaxDb" id="65489-OBART09G00100.1"/>
<dbReference type="HOGENOM" id="CLU_1878600_0_0_1"/>
<reference evidence="1" key="2">
    <citation type="submission" date="2015-03" db="UniProtKB">
        <authorList>
            <consortium name="EnsemblPlants"/>
        </authorList>
    </citation>
    <scope>IDENTIFICATION</scope>
</reference>
<dbReference type="EnsemblPlants" id="OBART09G00100.1">
    <property type="protein sequence ID" value="OBART09G00100.1"/>
    <property type="gene ID" value="OBART09G00100"/>
</dbReference>
<accession>A0A0D3H3E8</accession>
<organism evidence="1">
    <name type="scientific">Oryza barthii</name>
    <dbReference type="NCBI Taxonomy" id="65489"/>
    <lineage>
        <taxon>Eukaryota</taxon>
        <taxon>Viridiplantae</taxon>
        <taxon>Streptophyta</taxon>
        <taxon>Embryophyta</taxon>
        <taxon>Tracheophyta</taxon>
        <taxon>Spermatophyta</taxon>
        <taxon>Magnoliopsida</taxon>
        <taxon>Liliopsida</taxon>
        <taxon>Poales</taxon>
        <taxon>Poaceae</taxon>
        <taxon>BOP clade</taxon>
        <taxon>Oryzoideae</taxon>
        <taxon>Oryzeae</taxon>
        <taxon>Oryzinae</taxon>
        <taxon>Oryza</taxon>
    </lineage>
</organism>
<dbReference type="Proteomes" id="UP000026960">
    <property type="component" value="Chromosome 9"/>
</dbReference>
<keyword evidence="2" id="KW-1185">Reference proteome</keyword>
<reference evidence="1" key="1">
    <citation type="journal article" date="2009" name="Rice">
        <title>De Novo Next Generation Sequencing of Plant Genomes.</title>
        <authorList>
            <person name="Rounsley S."/>
            <person name="Marri P.R."/>
            <person name="Yu Y."/>
            <person name="He R."/>
            <person name="Sisneros N."/>
            <person name="Goicoechea J.L."/>
            <person name="Lee S.J."/>
            <person name="Angelova A."/>
            <person name="Kudrna D."/>
            <person name="Luo M."/>
            <person name="Affourtit J."/>
            <person name="Desany B."/>
            <person name="Knight J."/>
            <person name="Niazi F."/>
            <person name="Egholm M."/>
            <person name="Wing R.A."/>
        </authorList>
    </citation>
    <scope>NUCLEOTIDE SEQUENCE [LARGE SCALE GENOMIC DNA]</scope>
    <source>
        <strain evidence="1">cv. IRGC 105608</strain>
    </source>
</reference>
<sequence>MVYDGDAVGSCSLLHYAERPMRTGGGNLHRSLPPSIDAAISVLFSFCLAPRSFQSGCGLGLVFLPHRVLFGGKGGGIFASLRCCSLSHRMEPSRFVRIYPRKRPYDGSSLASSVGDRSVVMGGVSCAIGDVIFHAC</sequence>
<dbReference type="AlphaFoldDB" id="A0A0D3H3E8"/>
<evidence type="ECO:0000313" key="1">
    <source>
        <dbReference type="EnsemblPlants" id="OBART09G00100.1"/>
    </source>
</evidence>
<evidence type="ECO:0000313" key="2">
    <source>
        <dbReference type="Proteomes" id="UP000026960"/>
    </source>
</evidence>
<dbReference type="Gramene" id="OBART09G00100.1">
    <property type="protein sequence ID" value="OBART09G00100.1"/>
    <property type="gene ID" value="OBART09G00100"/>
</dbReference>
<name>A0A0D3H3E8_9ORYZ</name>